<evidence type="ECO:0000313" key="8">
    <source>
        <dbReference type="EMBL" id="TCV85520.1"/>
    </source>
</evidence>
<keyword evidence="2" id="KW-0597">Phosphoprotein</keyword>
<evidence type="ECO:0000313" key="9">
    <source>
        <dbReference type="Proteomes" id="UP000295649"/>
    </source>
</evidence>
<keyword evidence="6" id="KW-0812">Transmembrane</keyword>
<keyword evidence="6" id="KW-0472">Membrane</keyword>
<feature type="transmembrane region" description="Helical" evidence="6">
    <location>
        <begin position="20"/>
        <end position="41"/>
    </location>
</feature>
<keyword evidence="6" id="KW-1133">Transmembrane helix</keyword>
<dbReference type="InterPro" id="IPR036890">
    <property type="entry name" value="HATPase_C_sf"/>
</dbReference>
<evidence type="ECO:0000256" key="4">
    <source>
        <dbReference type="ARBA" id="ARBA00022777"/>
    </source>
</evidence>
<dbReference type="Pfam" id="PF02518">
    <property type="entry name" value="HATPase_c"/>
    <property type="match status" value="1"/>
</dbReference>
<name>A0ABY2CPK5_METMH</name>
<keyword evidence="3" id="KW-0808">Transferase</keyword>
<dbReference type="Pfam" id="PF07730">
    <property type="entry name" value="HisKA_3"/>
    <property type="match status" value="1"/>
</dbReference>
<dbReference type="CDD" id="cd16917">
    <property type="entry name" value="HATPase_UhpB-NarQ-NarX-like"/>
    <property type="match status" value="1"/>
</dbReference>
<dbReference type="SMART" id="SM00387">
    <property type="entry name" value="HATPase_c"/>
    <property type="match status" value="1"/>
</dbReference>
<dbReference type="Proteomes" id="UP000295649">
    <property type="component" value="Unassembled WGS sequence"/>
</dbReference>
<evidence type="ECO:0000256" key="1">
    <source>
        <dbReference type="ARBA" id="ARBA00004370"/>
    </source>
</evidence>
<dbReference type="PANTHER" id="PTHR24421:SF58">
    <property type="entry name" value="SIGNAL TRANSDUCTION HISTIDINE-PROTEIN KINASE_PHOSPHATASE UHPB"/>
    <property type="match status" value="1"/>
</dbReference>
<dbReference type="Gene3D" id="3.30.565.10">
    <property type="entry name" value="Histidine kinase-like ATPase, C-terminal domain"/>
    <property type="match status" value="1"/>
</dbReference>
<gene>
    <name evidence="8" type="ORF">EDE11_10579</name>
</gene>
<proteinExistence type="predicted"/>
<dbReference type="PANTHER" id="PTHR24421">
    <property type="entry name" value="NITRATE/NITRITE SENSOR PROTEIN NARX-RELATED"/>
    <property type="match status" value="1"/>
</dbReference>
<dbReference type="GO" id="GO:0016301">
    <property type="term" value="F:kinase activity"/>
    <property type="evidence" value="ECO:0007669"/>
    <property type="project" value="UniProtKB-KW"/>
</dbReference>
<accession>A0ABY2CPK5</accession>
<dbReference type="InterPro" id="IPR003594">
    <property type="entry name" value="HATPase_dom"/>
</dbReference>
<keyword evidence="5" id="KW-0902">Two-component regulatory system</keyword>
<dbReference type="EMBL" id="SMCN01000005">
    <property type="protein sequence ID" value="TCV85520.1"/>
    <property type="molecule type" value="Genomic_DNA"/>
</dbReference>
<protein>
    <submittedName>
        <fullName evidence="8">Histidine kinase</fullName>
    </submittedName>
</protein>
<dbReference type="PROSITE" id="PS50885">
    <property type="entry name" value="HAMP"/>
    <property type="match status" value="1"/>
</dbReference>
<comment type="subcellular location">
    <subcellularLocation>
        <location evidence="1">Membrane</location>
    </subcellularLocation>
</comment>
<dbReference type="InterPro" id="IPR003660">
    <property type="entry name" value="HAMP_dom"/>
</dbReference>
<feature type="transmembrane region" description="Helical" evidence="6">
    <location>
        <begin position="173"/>
        <end position="192"/>
    </location>
</feature>
<dbReference type="SUPFAM" id="SSF55874">
    <property type="entry name" value="ATPase domain of HSP90 chaperone/DNA topoisomerase II/histidine kinase"/>
    <property type="match status" value="1"/>
</dbReference>
<feature type="domain" description="HAMP" evidence="7">
    <location>
        <begin position="193"/>
        <end position="245"/>
    </location>
</feature>
<dbReference type="RefSeq" id="WP_243692535.1">
    <property type="nucleotide sequence ID" value="NZ_SMCN01000005.1"/>
</dbReference>
<comment type="caution">
    <text evidence="8">The sequence shown here is derived from an EMBL/GenBank/DDBJ whole genome shotgun (WGS) entry which is preliminary data.</text>
</comment>
<dbReference type="Gene3D" id="1.20.5.1930">
    <property type="match status" value="1"/>
</dbReference>
<evidence type="ECO:0000256" key="2">
    <source>
        <dbReference type="ARBA" id="ARBA00022553"/>
    </source>
</evidence>
<dbReference type="InterPro" id="IPR050482">
    <property type="entry name" value="Sensor_HK_TwoCompSys"/>
</dbReference>
<reference evidence="8 9" key="1">
    <citation type="submission" date="2019-03" db="EMBL/GenBank/DDBJ databases">
        <title>Systems level insights into methane cycling in arid and semi-arid ecosystems.</title>
        <authorList>
            <person name="Kalyuzhnaya M."/>
        </authorList>
    </citation>
    <scope>NUCLEOTIDE SEQUENCE [LARGE SCALE GENOMIC DNA]</scope>
    <source>
        <strain evidence="8 9">S-1</strain>
    </source>
</reference>
<evidence type="ECO:0000256" key="3">
    <source>
        <dbReference type="ARBA" id="ARBA00022679"/>
    </source>
</evidence>
<organism evidence="8 9">
    <name type="scientific">Methylomonas methanica</name>
    <dbReference type="NCBI Taxonomy" id="421"/>
    <lineage>
        <taxon>Bacteria</taxon>
        <taxon>Pseudomonadati</taxon>
        <taxon>Pseudomonadota</taxon>
        <taxon>Gammaproteobacteria</taxon>
        <taxon>Methylococcales</taxon>
        <taxon>Methylococcaceae</taxon>
        <taxon>Methylomonas</taxon>
    </lineage>
</organism>
<keyword evidence="4 8" id="KW-0418">Kinase</keyword>
<evidence type="ECO:0000259" key="7">
    <source>
        <dbReference type="PROSITE" id="PS50885"/>
    </source>
</evidence>
<evidence type="ECO:0000256" key="6">
    <source>
        <dbReference type="SAM" id="Phobius"/>
    </source>
</evidence>
<evidence type="ECO:0000256" key="5">
    <source>
        <dbReference type="ARBA" id="ARBA00023012"/>
    </source>
</evidence>
<sequence>MPTPPGLSARDEPIMNLKLYLLSRITAAALLCLLATVAYVLHRSAEQSAAQAQNTLAALGKQLEFQLLRVSAGEKPASPFPDFDLWKQTGSEPGICASYLANDGKTMRNYCKGIDLSTHYYPPHFAELYRHLFGPNVDRQRLITYNGQIYGVLTVSVSAEMAIARAWEDVRHLLALSTITISAVCLLVYLAISRALRPAQTIVEGLHRLSLGDLAFRLPSFELLEWRDTATAINQLADNQQQLLAERQKLAVMLMNLQEEERRYLARELHDELGQCLTAIQAVAAGIAQTARQNCPELIIEAEQISRFTEAMQCAVRGLLTRLRPAELEELGLDASLRSLVASWNRLGKTYYSLHIAGDCRALPDSLAISLFRIAQEAISNIAKHAAASQAAITLTVAGTEVLLVIQDNGSKTNLPLATGHGIGLLGMRERVLALNGRFDLSIAKPHGLIIQACLPLKQPDE</sequence>
<keyword evidence="9" id="KW-1185">Reference proteome</keyword>
<dbReference type="InterPro" id="IPR011712">
    <property type="entry name" value="Sig_transdc_His_kin_sub3_dim/P"/>
</dbReference>